<dbReference type="Pfam" id="PF19030">
    <property type="entry name" value="TSP1_ADAMTS"/>
    <property type="match status" value="3"/>
</dbReference>
<accession>A0A8C2ILN3</accession>
<evidence type="ECO:0000313" key="6">
    <source>
        <dbReference type="Ensembl" id="ENSCCRP00020080965.1"/>
    </source>
</evidence>
<dbReference type="GO" id="GO:0005576">
    <property type="term" value="C:extracellular region"/>
    <property type="evidence" value="ECO:0007669"/>
    <property type="project" value="UniProtKB-SubCell"/>
</dbReference>
<dbReference type="InterPro" id="IPR000884">
    <property type="entry name" value="TSP1_rpt"/>
</dbReference>
<dbReference type="Gene3D" id="2.20.100.10">
    <property type="entry name" value="Thrombospondin type-1 (TSP1) repeat"/>
    <property type="match status" value="3"/>
</dbReference>
<dbReference type="SUPFAM" id="SSF82895">
    <property type="entry name" value="TSP-1 type 1 repeat"/>
    <property type="match status" value="3"/>
</dbReference>
<dbReference type="InterPro" id="IPR050439">
    <property type="entry name" value="ADAMTS_ADAMTS-like"/>
</dbReference>
<dbReference type="InterPro" id="IPR010909">
    <property type="entry name" value="PLAC"/>
</dbReference>
<dbReference type="GO" id="GO:0004222">
    <property type="term" value="F:metalloendopeptidase activity"/>
    <property type="evidence" value="ECO:0007669"/>
    <property type="project" value="TreeGrafter"/>
</dbReference>
<dbReference type="SMART" id="SM00209">
    <property type="entry name" value="TSP1"/>
    <property type="match status" value="3"/>
</dbReference>
<name>A0A8C2ILN3_CYPCA</name>
<feature type="domain" description="PLAC" evidence="5">
    <location>
        <begin position="192"/>
        <end position="229"/>
    </location>
</feature>
<organism evidence="6 7">
    <name type="scientific">Cyprinus carpio</name>
    <name type="common">Common carp</name>
    <dbReference type="NCBI Taxonomy" id="7962"/>
    <lineage>
        <taxon>Eukaryota</taxon>
        <taxon>Metazoa</taxon>
        <taxon>Chordata</taxon>
        <taxon>Craniata</taxon>
        <taxon>Vertebrata</taxon>
        <taxon>Euteleostomi</taxon>
        <taxon>Actinopterygii</taxon>
        <taxon>Neopterygii</taxon>
        <taxon>Teleostei</taxon>
        <taxon>Ostariophysi</taxon>
        <taxon>Cypriniformes</taxon>
        <taxon>Cyprinidae</taxon>
        <taxon>Cyprininae</taxon>
        <taxon>Cyprinus</taxon>
    </lineage>
</organism>
<proteinExistence type="predicted"/>
<dbReference type="GO" id="GO:0031012">
    <property type="term" value="C:extracellular matrix"/>
    <property type="evidence" value="ECO:0007669"/>
    <property type="project" value="TreeGrafter"/>
</dbReference>
<dbReference type="PANTHER" id="PTHR13723:SF200">
    <property type="entry name" value="ADAM METALLOPEPTIDASE WITH THROMBOSPONDIN TYPE 1 MOTIF B, ISOFORM B"/>
    <property type="match status" value="1"/>
</dbReference>
<dbReference type="InterPro" id="IPR036383">
    <property type="entry name" value="TSP1_rpt_sf"/>
</dbReference>
<dbReference type="PROSITE" id="PS50900">
    <property type="entry name" value="PLAC"/>
    <property type="match status" value="1"/>
</dbReference>
<dbReference type="Pfam" id="PF08686">
    <property type="entry name" value="PLAC"/>
    <property type="match status" value="1"/>
</dbReference>
<evidence type="ECO:0000256" key="3">
    <source>
        <dbReference type="ARBA" id="ARBA00022729"/>
    </source>
</evidence>
<evidence type="ECO:0000256" key="1">
    <source>
        <dbReference type="ARBA" id="ARBA00004613"/>
    </source>
</evidence>
<protein>
    <recommendedName>
        <fullName evidence="5">PLAC domain-containing protein</fullName>
    </recommendedName>
</protein>
<comment type="subcellular location">
    <subcellularLocation>
        <location evidence="1">Secreted</location>
    </subcellularLocation>
</comment>
<dbReference type="GO" id="GO:0006508">
    <property type="term" value="P:proteolysis"/>
    <property type="evidence" value="ECO:0007669"/>
    <property type="project" value="TreeGrafter"/>
</dbReference>
<dbReference type="GO" id="GO:0030198">
    <property type="term" value="P:extracellular matrix organization"/>
    <property type="evidence" value="ECO:0007669"/>
    <property type="project" value="TreeGrafter"/>
</dbReference>
<keyword evidence="3" id="KW-0732">Signal</keyword>
<evidence type="ECO:0000256" key="4">
    <source>
        <dbReference type="ARBA" id="ARBA00022737"/>
    </source>
</evidence>
<dbReference type="PANTHER" id="PTHR13723">
    <property type="entry name" value="ADAMTS A DISINTEGRIN AND METALLOPROTEASE WITH THROMBOSPONDIN MOTIFS PROTEASE"/>
    <property type="match status" value="1"/>
</dbReference>
<dbReference type="Ensembl" id="ENSCCRT00020088679.1">
    <property type="protein sequence ID" value="ENSCCRP00020080965.1"/>
    <property type="gene ID" value="ENSCCRG00020037516.1"/>
</dbReference>
<keyword evidence="2" id="KW-0964">Secreted</keyword>
<dbReference type="FunFam" id="2.20.100.10:FF:000005">
    <property type="entry name" value="ADAM metallopeptidase with thrombospondin type 1 motif 9"/>
    <property type="match status" value="2"/>
</dbReference>
<evidence type="ECO:0000313" key="7">
    <source>
        <dbReference type="Proteomes" id="UP000694701"/>
    </source>
</evidence>
<keyword evidence="4" id="KW-0677">Repeat</keyword>
<dbReference type="Proteomes" id="UP000694701">
    <property type="component" value="Unplaced"/>
</dbReference>
<dbReference type="PROSITE" id="PS50092">
    <property type="entry name" value="TSP1"/>
    <property type="match status" value="3"/>
</dbReference>
<sequence>MVTDTAHAPGSLSHSWYFTDWTNTCSAMCGPGVQRREVVCLTGGGRREGDGGVECGGEKPADMKACNGGPCTPTHLWYTGPWGQCNAACGSGTQRRDIICVRKTGSDFTVSAASECSHLEKPSPVQPCELQPCTPQWFTTEWSTCSRSCGEGVQTREVRCLTADKQHNAACDLDSKPAHERTCNTIPCSPFEDENCKDRRHNCVMVVQARLCVYSYYKTACCASCTQSAQRAKRH</sequence>
<dbReference type="AlphaFoldDB" id="A0A8C2ILN3"/>
<reference evidence="6" key="1">
    <citation type="submission" date="2025-08" db="UniProtKB">
        <authorList>
            <consortium name="Ensembl"/>
        </authorList>
    </citation>
    <scope>IDENTIFICATION</scope>
</reference>
<evidence type="ECO:0000256" key="2">
    <source>
        <dbReference type="ARBA" id="ARBA00022525"/>
    </source>
</evidence>
<evidence type="ECO:0000259" key="5">
    <source>
        <dbReference type="PROSITE" id="PS50900"/>
    </source>
</evidence>